<evidence type="ECO:0000256" key="1">
    <source>
        <dbReference type="ARBA" id="ARBA00004474"/>
    </source>
</evidence>
<dbReference type="Proteomes" id="UP000639772">
    <property type="component" value="Chromosome 1"/>
</dbReference>
<evidence type="ECO:0000256" key="2">
    <source>
        <dbReference type="ARBA" id="ARBA00022640"/>
    </source>
</evidence>
<evidence type="ECO:0000313" key="5">
    <source>
        <dbReference type="EMBL" id="KAG0498367.1"/>
    </source>
</evidence>
<comment type="subcellular location">
    <subcellularLocation>
        <location evidence="1">Plastid</location>
    </subcellularLocation>
</comment>
<dbReference type="PANTHER" id="PTHR31906">
    <property type="entry name" value="PLASTID-LIPID-ASSOCIATED PROTEIN 4, CHLOROPLASTIC-RELATED"/>
    <property type="match status" value="1"/>
</dbReference>
<dbReference type="InterPro" id="IPR039633">
    <property type="entry name" value="PAP"/>
</dbReference>
<dbReference type="Pfam" id="PF04755">
    <property type="entry name" value="PAP_fibrillin"/>
    <property type="match status" value="1"/>
</dbReference>
<dbReference type="AlphaFoldDB" id="A0A835SE52"/>
<evidence type="ECO:0000313" key="8">
    <source>
        <dbReference type="Proteomes" id="UP000639772"/>
    </source>
</evidence>
<dbReference type="EMBL" id="JADCNL010000001">
    <property type="protein sequence ID" value="KAG0498367.1"/>
    <property type="molecule type" value="Genomic_DNA"/>
</dbReference>
<evidence type="ECO:0000313" key="7">
    <source>
        <dbReference type="Proteomes" id="UP000636800"/>
    </source>
</evidence>
<feature type="domain" description="Plastid lipid-associated protein/fibrillin conserved" evidence="4">
    <location>
        <begin position="100"/>
        <end position="316"/>
    </location>
</feature>
<reference evidence="7 8" key="1">
    <citation type="journal article" date="2020" name="Nat. Food">
        <title>A phased Vanilla planifolia genome enables genetic improvement of flavour and production.</title>
        <authorList>
            <person name="Hasing T."/>
            <person name="Tang H."/>
            <person name="Brym M."/>
            <person name="Khazi F."/>
            <person name="Huang T."/>
            <person name="Chambers A.H."/>
        </authorList>
    </citation>
    <scope>NUCLEOTIDE SEQUENCE [LARGE SCALE GENOMIC DNA]</scope>
    <source>
        <tissue evidence="6">Leaf</tissue>
    </source>
</reference>
<accession>A0A835SE52</accession>
<evidence type="ECO:0000313" key="6">
    <source>
        <dbReference type="EMBL" id="KAG0502572.1"/>
    </source>
</evidence>
<gene>
    <name evidence="6" type="ORF">HPP92_002644</name>
    <name evidence="5" type="ORF">HPP92_003058</name>
</gene>
<dbReference type="GO" id="GO:0009536">
    <property type="term" value="C:plastid"/>
    <property type="evidence" value="ECO:0007669"/>
    <property type="project" value="UniProtKB-SubCell"/>
</dbReference>
<name>A0A835SE52_VANPL</name>
<keyword evidence="7" id="KW-1185">Reference proteome</keyword>
<keyword evidence="2" id="KW-0934">Plastid</keyword>
<sequence>MMAAHASWNALPIKVVPIAGSPGPAGRRLLAFSLSGDLSYSARGKPPVLRIVTFPAARSFRAQAVVDDDEWGTEAKSSEDTAAGVALVEEKPVATGETAELKRKLIDLLYGTERGLRATSETRAEVNELITQLEAKNPTPAPTEALTLLNGKWILAYTSFAGLFPLLGSGRLPQIVKVGEISQTIDSEAFSVQNSVQFVGPFSTTSLTTNAKFEVRSPKRVQIKFEEGVIGTPQLTDSIVIPEKVELFGQSIDLSPFKGVITPLQDTASSVAKTISRQPPLKIPISNSNAQSWLLTTYLDDELRISRSDGNSVFVLVKEGSSLLS</sequence>
<dbReference type="InterPro" id="IPR006843">
    <property type="entry name" value="PAP/fibrillin_dom"/>
</dbReference>
<evidence type="ECO:0000256" key="3">
    <source>
        <dbReference type="ARBA" id="ARBA00022946"/>
    </source>
</evidence>
<comment type="caution">
    <text evidence="6">The sequence shown here is derived from an EMBL/GenBank/DDBJ whole genome shotgun (WGS) entry which is preliminary data.</text>
</comment>
<keyword evidence="3" id="KW-0809">Transit peptide</keyword>
<organism evidence="6 8">
    <name type="scientific">Vanilla planifolia</name>
    <name type="common">Vanilla</name>
    <dbReference type="NCBI Taxonomy" id="51239"/>
    <lineage>
        <taxon>Eukaryota</taxon>
        <taxon>Viridiplantae</taxon>
        <taxon>Streptophyta</taxon>
        <taxon>Embryophyta</taxon>
        <taxon>Tracheophyta</taxon>
        <taxon>Spermatophyta</taxon>
        <taxon>Magnoliopsida</taxon>
        <taxon>Liliopsida</taxon>
        <taxon>Asparagales</taxon>
        <taxon>Orchidaceae</taxon>
        <taxon>Vanilloideae</taxon>
        <taxon>Vanilleae</taxon>
        <taxon>Vanilla</taxon>
    </lineage>
</organism>
<dbReference type="EMBL" id="JADCNM010000001">
    <property type="protein sequence ID" value="KAG0502572.1"/>
    <property type="molecule type" value="Genomic_DNA"/>
</dbReference>
<evidence type="ECO:0000259" key="4">
    <source>
        <dbReference type="Pfam" id="PF04755"/>
    </source>
</evidence>
<dbReference type="OrthoDB" id="498392at2759"/>
<dbReference type="Proteomes" id="UP000636800">
    <property type="component" value="Chromosome 1"/>
</dbReference>
<proteinExistence type="predicted"/>
<protein>
    <recommendedName>
        <fullName evidence="4">Plastid lipid-associated protein/fibrillin conserved domain-containing protein</fullName>
    </recommendedName>
</protein>